<sequence length="235" mass="27072">MDKIELYIKQVPIQPRVRGQLLGNFTHLLLRENDNVEEFEYGCGPSSALVVMNYECKEDEDEEECESQEDDDQSERAEDVQHDGHGVFEFMDEENNNVNVVSSFLTLTKQWKVNKGDMSQTHRKGLCVISDRHLGIMAAMSNVHLEQSQQPRLKNSIKHMNTIGRINVIAQQWLEAIPFEKWVLSHDRGRREQGVNQLASNEEYTPYVDAKIKANVVKAGSHEIVYMITSKDDYM</sequence>
<protein>
    <submittedName>
        <fullName evidence="2">Uncharacterized protein</fullName>
    </submittedName>
</protein>
<dbReference type="Proteomes" id="UP000288805">
    <property type="component" value="Unassembled WGS sequence"/>
</dbReference>
<evidence type="ECO:0000313" key="3">
    <source>
        <dbReference type="Proteomes" id="UP000288805"/>
    </source>
</evidence>
<dbReference type="EMBL" id="QGNW01000192">
    <property type="protein sequence ID" value="RVW86625.1"/>
    <property type="molecule type" value="Genomic_DNA"/>
</dbReference>
<reference evidence="2 3" key="1">
    <citation type="journal article" date="2018" name="PLoS Genet.">
        <title>Population sequencing reveals clonal diversity and ancestral inbreeding in the grapevine cultivar Chardonnay.</title>
        <authorList>
            <person name="Roach M.J."/>
            <person name="Johnson D.L."/>
            <person name="Bohlmann J."/>
            <person name="van Vuuren H.J."/>
            <person name="Jones S.J."/>
            <person name="Pretorius I.S."/>
            <person name="Schmidt S.A."/>
            <person name="Borneman A.R."/>
        </authorList>
    </citation>
    <scope>NUCLEOTIDE SEQUENCE [LARGE SCALE GENOMIC DNA]</scope>
    <source>
        <strain evidence="3">cv. Chardonnay</strain>
        <tissue evidence="2">Leaf</tissue>
    </source>
</reference>
<organism evidence="2 3">
    <name type="scientific">Vitis vinifera</name>
    <name type="common">Grape</name>
    <dbReference type="NCBI Taxonomy" id="29760"/>
    <lineage>
        <taxon>Eukaryota</taxon>
        <taxon>Viridiplantae</taxon>
        <taxon>Streptophyta</taxon>
        <taxon>Embryophyta</taxon>
        <taxon>Tracheophyta</taxon>
        <taxon>Spermatophyta</taxon>
        <taxon>Magnoliopsida</taxon>
        <taxon>eudicotyledons</taxon>
        <taxon>Gunneridae</taxon>
        <taxon>Pentapetalae</taxon>
        <taxon>rosids</taxon>
        <taxon>Vitales</taxon>
        <taxon>Vitaceae</taxon>
        <taxon>Viteae</taxon>
        <taxon>Vitis</taxon>
    </lineage>
</organism>
<proteinExistence type="predicted"/>
<feature type="region of interest" description="Disordered" evidence="1">
    <location>
        <begin position="59"/>
        <end position="78"/>
    </location>
</feature>
<dbReference type="AlphaFoldDB" id="A0A438HQA3"/>
<evidence type="ECO:0000256" key="1">
    <source>
        <dbReference type="SAM" id="MobiDB-lite"/>
    </source>
</evidence>
<evidence type="ECO:0000313" key="2">
    <source>
        <dbReference type="EMBL" id="RVW86625.1"/>
    </source>
</evidence>
<gene>
    <name evidence="2" type="ORF">CK203_045684</name>
</gene>
<comment type="caution">
    <text evidence="2">The sequence shown here is derived from an EMBL/GenBank/DDBJ whole genome shotgun (WGS) entry which is preliminary data.</text>
</comment>
<feature type="compositionally biased region" description="Acidic residues" evidence="1">
    <location>
        <begin position="59"/>
        <end position="73"/>
    </location>
</feature>
<accession>A0A438HQA3</accession>
<name>A0A438HQA3_VITVI</name>